<dbReference type="InterPro" id="IPR045851">
    <property type="entry name" value="AMP-bd_C_sf"/>
</dbReference>
<dbReference type="SUPFAM" id="SSF56801">
    <property type="entry name" value="Acetyl-CoA synthetase-like"/>
    <property type="match status" value="1"/>
</dbReference>
<evidence type="ECO:0000256" key="2">
    <source>
        <dbReference type="ARBA" id="ARBA00022598"/>
    </source>
</evidence>
<comment type="similarity">
    <text evidence="1">Belongs to the ATP-dependent AMP-binding enzyme family.</text>
</comment>
<accession>A0ABX1WST2</accession>
<dbReference type="PANTHER" id="PTHR43201:SF5">
    <property type="entry name" value="MEDIUM-CHAIN ACYL-COA LIGASE ACSF2, MITOCHONDRIAL"/>
    <property type="match status" value="1"/>
</dbReference>
<dbReference type="EMBL" id="RZNH01000004">
    <property type="protein sequence ID" value="NOU58984.1"/>
    <property type="molecule type" value="Genomic_DNA"/>
</dbReference>
<protein>
    <submittedName>
        <fullName evidence="5">O-succinylbenzoic acid--CoA ligase</fullName>
    </submittedName>
</protein>
<dbReference type="Gene3D" id="3.30.300.30">
    <property type="match status" value="1"/>
</dbReference>
<evidence type="ECO:0000256" key="1">
    <source>
        <dbReference type="ARBA" id="ARBA00006432"/>
    </source>
</evidence>
<keyword evidence="6" id="KW-1185">Reference proteome</keyword>
<feature type="domain" description="AMP-dependent synthetase/ligase" evidence="4">
    <location>
        <begin position="54"/>
        <end position="207"/>
    </location>
</feature>
<dbReference type="Gene3D" id="3.40.50.12780">
    <property type="entry name" value="N-terminal domain of ligase-like"/>
    <property type="match status" value="1"/>
</dbReference>
<reference evidence="5 6" key="1">
    <citation type="submission" date="2018-12" db="EMBL/GenBank/DDBJ databases">
        <title>Marinifilum JC070 sp. nov., a marine bacterium isolated from Yongle Blue Hole in the South China Sea.</title>
        <authorList>
            <person name="Fu T."/>
        </authorList>
    </citation>
    <scope>NUCLEOTIDE SEQUENCE [LARGE SCALE GENOMIC DNA]</scope>
    <source>
        <strain evidence="5 6">JC070</strain>
    </source>
</reference>
<name>A0ABX1WST2_9BACT</name>
<dbReference type="Proteomes" id="UP000732105">
    <property type="component" value="Unassembled WGS sequence"/>
</dbReference>
<proteinExistence type="inferred from homology"/>
<evidence type="ECO:0000313" key="5">
    <source>
        <dbReference type="EMBL" id="NOU58984.1"/>
    </source>
</evidence>
<evidence type="ECO:0000256" key="3">
    <source>
        <dbReference type="SAM" id="Coils"/>
    </source>
</evidence>
<dbReference type="GO" id="GO:0016874">
    <property type="term" value="F:ligase activity"/>
    <property type="evidence" value="ECO:0007669"/>
    <property type="project" value="UniProtKB-KW"/>
</dbReference>
<evidence type="ECO:0000313" key="6">
    <source>
        <dbReference type="Proteomes" id="UP000732105"/>
    </source>
</evidence>
<sequence length="358" mass="40577">MNRELTINGIHYNEIALKEYCNDKISGSVEEWEGDYCRFILEWLNDSDQVRAKTSGSTGTPKEMYLSKQKMLNSAKLTGEFFEFAKGQNALFCLSANFIAGKMMIVRAFAWQLNLIPVSPDGHPLRSINSTIDFAAMIPLQLRNSLNGRSGLHLVKKLLIGGGAVDQKLEQDLQTLSTHCFIGYGMTETVSHVAIRPLNGIHKSDNYQAMGKAKFSIDDRNCLFIDAPDIISEPLLTNDVVHLISESKFKWQGRFDNVINSGGIKLFPEQIEKKLESIINCPFYLIGIPDEHLGQKLILLIESIDFDEKQKIELTQKMKSLLEKYEQAREIFYLEEFKRTSTGKIQREATLSLLNLSK</sequence>
<dbReference type="InterPro" id="IPR042099">
    <property type="entry name" value="ANL_N_sf"/>
</dbReference>
<dbReference type="Pfam" id="PF00501">
    <property type="entry name" value="AMP-binding"/>
    <property type="match status" value="1"/>
</dbReference>
<keyword evidence="2 5" id="KW-0436">Ligase</keyword>
<keyword evidence="3" id="KW-0175">Coiled coil</keyword>
<gene>
    <name evidence="5" type="ORF">ELS83_04070</name>
</gene>
<evidence type="ECO:0000259" key="4">
    <source>
        <dbReference type="Pfam" id="PF00501"/>
    </source>
</evidence>
<comment type="caution">
    <text evidence="5">The sequence shown here is derived from an EMBL/GenBank/DDBJ whole genome shotgun (WGS) entry which is preliminary data.</text>
</comment>
<organism evidence="5 6">
    <name type="scientific">Marinifilum caeruleilacunae</name>
    <dbReference type="NCBI Taxonomy" id="2499076"/>
    <lineage>
        <taxon>Bacteria</taxon>
        <taxon>Pseudomonadati</taxon>
        <taxon>Bacteroidota</taxon>
        <taxon>Bacteroidia</taxon>
        <taxon>Marinilabiliales</taxon>
        <taxon>Marinifilaceae</taxon>
    </lineage>
</organism>
<dbReference type="PANTHER" id="PTHR43201">
    <property type="entry name" value="ACYL-COA SYNTHETASE"/>
    <property type="match status" value="1"/>
</dbReference>
<feature type="coiled-coil region" evidence="3">
    <location>
        <begin position="304"/>
        <end position="331"/>
    </location>
</feature>
<dbReference type="RefSeq" id="WP_171594259.1">
    <property type="nucleotide sequence ID" value="NZ_RZNH01000004.1"/>
</dbReference>
<dbReference type="InterPro" id="IPR000873">
    <property type="entry name" value="AMP-dep_synth/lig_dom"/>
</dbReference>